<keyword evidence="3" id="KW-1185">Reference proteome</keyword>
<evidence type="ECO:0008006" key="4">
    <source>
        <dbReference type="Google" id="ProtNLM"/>
    </source>
</evidence>
<evidence type="ECO:0000256" key="1">
    <source>
        <dbReference type="SAM" id="MobiDB-lite"/>
    </source>
</evidence>
<organism evidence="2 3">
    <name type="scientific">Lobosporangium transversale</name>
    <dbReference type="NCBI Taxonomy" id="64571"/>
    <lineage>
        <taxon>Eukaryota</taxon>
        <taxon>Fungi</taxon>
        <taxon>Fungi incertae sedis</taxon>
        <taxon>Mucoromycota</taxon>
        <taxon>Mortierellomycotina</taxon>
        <taxon>Mortierellomycetes</taxon>
        <taxon>Mortierellales</taxon>
        <taxon>Mortierellaceae</taxon>
        <taxon>Lobosporangium</taxon>
    </lineage>
</organism>
<protein>
    <recommendedName>
        <fullName evidence="4">PIN domain-like protein</fullName>
    </recommendedName>
</protein>
<dbReference type="GeneID" id="33561585"/>
<dbReference type="AlphaFoldDB" id="A0A1Y2GB12"/>
<dbReference type="RefSeq" id="XP_021877235.1">
    <property type="nucleotide sequence ID" value="XM_022019740.1"/>
</dbReference>
<dbReference type="InterPro" id="IPR029060">
    <property type="entry name" value="PIN-like_dom_sf"/>
</dbReference>
<accession>A0A1Y2GB12</accession>
<feature type="compositionally biased region" description="Basic residues" evidence="1">
    <location>
        <begin position="420"/>
        <end position="429"/>
    </location>
</feature>
<feature type="compositionally biased region" description="Basic residues" evidence="1">
    <location>
        <begin position="391"/>
        <end position="408"/>
    </location>
</feature>
<feature type="region of interest" description="Disordered" evidence="1">
    <location>
        <begin position="377"/>
        <end position="429"/>
    </location>
</feature>
<sequence length="429" mass="48994">MGLKSFFKLVADRGVLPSETDVGTFLAANPDHSVHVDLLGTFYYDILRRVVHAKMKNESIIDVGRPLALVIKDLFITDNLTIHIDRKPCTEKEKARTERQGIREKNMDALENDMSTFERNSRSGVWTRPQVMRRIQKGLREVHTLSVQDKDQLATGLSSVFDVCLCAYEADPCIGCHNEENDRIVISQDSDFFAYERVCILVRPLLHRRRKFGVYDVDNVIQALRLPSHAHLVLFCAIAGNDYSRNLETLGPVNNLRLIRKVAWNENYNKMLRGYLREASKVLGRNAASEEGRFRVALRIFTSGHQTSAQALPLNNEFDSFKQRLLNGKDLRHRMAQQRRAQRRRTGAPSFYIAEGSHRNQFRPVFSDKASILNGRTVDISNCRQHDRPGLKHPPRRKKAKRGNRKNKSGSTKARSATGLKKKVHQLGT</sequence>
<proteinExistence type="predicted"/>
<evidence type="ECO:0000313" key="3">
    <source>
        <dbReference type="Proteomes" id="UP000193648"/>
    </source>
</evidence>
<dbReference type="InParanoid" id="A0A1Y2GB12"/>
<comment type="caution">
    <text evidence="2">The sequence shown here is derived from an EMBL/GenBank/DDBJ whole genome shotgun (WGS) entry which is preliminary data.</text>
</comment>
<evidence type="ECO:0000313" key="2">
    <source>
        <dbReference type="EMBL" id="ORZ05748.1"/>
    </source>
</evidence>
<gene>
    <name evidence="2" type="ORF">BCR41DRAFT_177250</name>
</gene>
<dbReference type="EMBL" id="MCFF01000049">
    <property type="protein sequence ID" value="ORZ05748.1"/>
    <property type="molecule type" value="Genomic_DNA"/>
</dbReference>
<dbReference type="Proteomes" id="UP000193648">
    <property type="component" value="Unassembled WGS sequence"/>
</dbReference>
<name>A0A1Y2GB12_9FUNG</name>
<reference evidence="2 3" key="1">
    <citation type="submission" date="2016-07" db="EMBL/GenBank/DDBJ databases">
        <title>Pervasive Adenine N6-methylation of Active Genes in Fungi.</title>
        <authorList>
            <consortium name="DOE Joint Genome Institute"/>
            <person name="Mondo S.J."/>
            <person name="Dannebaum R.O."/>
            <person name="Kuo R.C."/>
            <person name="Labutti K."/>
            <person name="Haridas S."/>
            <person name="Kuo A."/>
            <person name="Salamov A."/>
            <person name="Ahrendt S.R."/>
            <person name="Lipzen A."/>
            <person name="Sullivan W."/>
            <person name="Andreopoulos W.B."/>
            <person name="Clum A."/>
            <person name="Lindquist E."/>
            <person name="Daum C."/>
            <person name="Ramamoorthy G.K."/>
            <person name="Gryganskyi A."/>
            <person name="Culley D."/>
            <person name="Magnuson J.K."/>
            <person name="James T.Y."/>
            <person name="O'Malley M.A."/>
            <person name="Stajich J.E."/>
            <person name="Spatafora J.W."/>
            <person name="Visel A."/>
            <person name="Grigoriev I.V."/>
        </authorList>
    </citation>
    <scope>NUCLEOTIDE SEQUENCE [LARGE SCALE GENOMIC DNA]</scope>
    <source>
        <strain evidence="2 3">NRRL 3116</strain>
    </source>
</reference>
<dbReference type="OrthoDB" id="2428122at2759"/>
<dbReference type="SUPFAM" id="SSF88723">
    <property type="entry name" value="PIN domain-like"/>
    <property type="match status" value="1"/>
</dbReference>